<dbReference type="EMBL" id="AP028654">
    <property type="protein sequence ID" value="BEP29473.1"/>
    <property type="molecule type" value="Genomic_DNA"/>
</dbReference>
<dbReference type="Proteomes" id="UP001321786">
    <property type="component" value="Chromosome"/>
</dbReference>
<evidence type="ECO:0000313" key="8">
    <source>
        <dbReference type="EMBL" id="BEP29473.1"/>
    </source>
</evidence>
<keyword evidence="4" id="KW-0378">Hydrolase</keyword>
<keyword evidence="3" id="KW-0255">Endonuclease</keyword>
<evidence type="ECO:0000256" key="4">
    <source>
        <dbReference type="ARBA" id="ARBA00022801"/>
    </source>
</evidence>
<dbReference type="PANTHER" id="PTHR30636:SF3">
    <property type="entry name" value="UPF0701 PROTEIN YICC"/>
    <property type="match status" value="1"/>
</dbReference>
<comment type="similarity">
    <text evidence="5">Belongs to the YicC/YloC family.</text>
</comment>
<accession>A0AAU9E7S1</accession>
<dbReference type="NCBIfam" id="TIGR00255">
    <property type="entry name" value="YicC/YloC family endoribonuclease"/>
    <property type="match status" value="1"/>
</dbReference>
<evidence type="ECO:0000256" key="5">
    <source>
        <dbReference type="ARBA" id="ARBA00035648"/>
    </source>
</evidence>
<organism evidence="8 9">
    <name type="scientific">Helicovermis profundi</name>
    <dbReference type="NCBI Taxonomy" id="3065157"/>
    <lineage>
        <taxon>Bacteria</taxon>
        <taxon>Bacillati</taxon>
        <taxon>Bacillota</taxon>
        <taxon>Clostridia</taxon>
        <taxon>Helicovermis</taxon>
    </lineage>
</organism>
<dbReference type="PANTHER" id="PTHR30636">
    <property type="entry name" value="UPF0701 PROTEIN YICC"/>
    <property type="match status" value="1"/>
</dbReference>
<gene>
    <name evidence="8" type="ORF">HLPR_18040</name>
</gene>
<keyword evidence="9" id="KW-1185">Reference proteome</keyword>
<comment type="cofactor">
    <cofactor evidence="1">
        <name>a divalent metal cation</name>
        <dbReference type="ChEBI" id="CHEBI:60240"/>
    </cofactor>
</comment>
<reference evidence="8 9" key="1">
    <citation type="submission" date="2023-08" db="EMBL/GenBank/DDBJ databases">
        <title>Helicovermis profunda gen. nov., sp. nov., a novel mesophilic, fermentative bacterium within the Bacillota from a deep-sea hydrothermal vent chimney.</title>
        <authorList>
            <person name="Miyazaki U."/>
            <person name="Mizutani D."/>
            <person name="Hashimoto Y."/>
            <person name="Tame A."/>
            <person name="Sawayama S."/>
            <person name="Miyazaki J."/>
            <person name="Takai K."/>
            <person name="Nakagawa S."/>
        </authorList>
    </citation>
    <scope>NUCLEOTIDE SEQUENCE [LARGE SCALE GENOMIC DNA]</scope>
    <source>
        <strain evidence="8 9">S502</strain>
    </source>
</reference>
<keyword evidence="2" id="KW-0540">Nuclease</keyword>
<feature type="domain" description="Endoribonuclease YicC-like N-terminal" evidence="6">
    <location>
        <begin position="2"/>
        <end position="155"/>
    </location>
</feature>
<protein>
    <submittedName>
        <fullName evidence="8">YicC family protein</fullName>
    </submittedName>
</protein>
<dbReference type="InterPro" id="IPR005229">
    <property type="entry name" value="YicC/YloC-like"/>
</dbReference>
<dbReference type="GO" id="GO:0016787">
    <property type="term" value="F:hydrolase activity"/>
    <property type="evidence" value="ECO:0007669"/>
    <property type="project" value="UniProtKB-KW"/>
</dbReference>
<dbReference type="InterPro" id="IPR013551">
    <property type="entry name" value="YicC-like_C"/>
</dbReference>
<feature type="domain" description="Endoribonuclease YicC-like C-terminal" evidence="7">
    <location>
        <begin position="173"/>
        <end position="292"/>
    </location>
</feature>
<evidence type="ECO:0000256" key="1">
    <source>
        <dbReference type="ARBA" id="ARBA00001968"/>
    </source>
</evidence>
<dbReference type="GO" id="GO:0004521">
    <property type="term" value="F:RNA endonuclease activity"/>
    <property type="evidence" value="ECO:0007669"/>
    <property type="project" value="InterPro"/>
</dbReference>
<dbReference type="AlphaFoldDB" id="A0AAU9E7S1"/>
<dbReference type="Pfam" id="PF03755">
    <property type="entry name" value="YicC-like_N"/>
    <property type="match status" value="1"/>
</dbReference>
<evidence type="ECO:0000313" key="9">
    <source>
        <dbReference type="Proteomes" id="UP001321786"/>
    </source>
</evidence>
<proteinExistence type="inferred from homology"/>
<name>A0AAU9E7S1_9FIRM</name>
<dbReference type="InterPro" id="IPR013527">
    <property type="entry name" value="YicC-like_N"/>
</dbReference>
<dbReference type="KEGG" id="hprf:HLPR_18040"/>
<evidence type="ECO:0000256" key="2">
    <source>
        <dbReference type="ARBA" id="ARBA00022722"/>
    </source>
</evidence>
<evidence type="ECO:0000259" key="7">
    <source>
        <dbReference type="Pfam" id="PF08340"/>
    </source>
</evidence>
<evidence type="ECO:0000259" key="6">
    <source>
        <dbReference type="Pfam" id="PF03755"/>
    </source>
</evidence>
<dbReference type="RefSeq" id="WP_338535103.1">
    <property type="nucleotide sequence ID" value="NZ_AP028654.1"/>
</dbReference>
<evidence type="ECO:0000256" key="3">
    <source>
        <dbReference type="ARBA" id="ARBA00022759"/>
    </source>
</evidence>
<dbReference type="Pfam" id="PF08340">
    <property type="entry name" value="YicC-like_C"/>
    <property type="match status" value="1"/>
</dbReference>
<sequence>MIRSMTGYGKGNFENDKYKLEIEIKSVNHRYNDIILKMPKKFFQFEDFIKSEIKKDVKRGRVEVYFNFVEIASDNISIKPNFAVIDKYYDAYSKISKKYDLKDKPSLSLLTKNQDSFIIEIEEDDEKEVLEVLKNALRPAITNLIDMRNTEGEKLLVDIMERIKIISELVEIIENKSPEILINHKNKMRERVNEILDKIEIDDNRLAQEIAIYADKTNVTEEIVRLKSHFKQFELIINQGGDVGRKLDFLVQELNREVNTIGSKSPDIDISNYVVNMKSEIEKIREQIQNLE</sequence>